<dbReference type="GO" id="GO:0005524">
    <property type="term" value="F:ATP binding"/>
    <property type="evidence" value="ECO:0007669"/>
    <property type="project" value="UniProtKB-KW"/>
</dbReference>
<evidence type="ECO:0000256" key="7">
    <source>
        <dbReference type="ARBA" id="ARBA00022840"/>
    </source>
</evidence>
<evidence type="ECO:0000256" key="9">
    <source>
        <dbReference type="ARBA" id="ARBA00038276"/>
    </source>
</evidence>
<evidence type="ECO:0000256" key="5">
    <source>
        <dbReference type="ARBA" id="ARBA00022723"/>
    </source>
</evidence>
<dbReference type="CDD" id="cd05403">
    <property type="entry name" value="NT_KNTase_like"/>
    <property type="match status" value="1"/>
</dbReference>
<dbReference type="SUPFAM" id="SSF81301">
    <property type="entry name" value="Nucleotidyltransferase"/>
    <property type="match status" value="1"/>
</dbReference>
<dbReference type="GO" id="GO:0016779">
    <property type="term" value="F:nucleotidyltransferase activity"/>
    <property type="evidence" value="ECO:0007669"/>
    <property type="project" value="UniProtKB-KW"/>
</dbReference>
<dbReference type="RefSeq" id="WP_153271075.1">
    <property type="nucleotide sequence ID" value="NZ_CP043498.1"/>
</dbReference>
<name>A0A5Q0CA49_9HYPH</name>
<evidence type="ECO:0000256" key="4">
    <source>
        <dbReference type="ARBA" id="ARBA00022695"/>
    </source>
</evidence>
<comment type="cofactor">
    <cofactor evidence="1">
        <name>Mg(2+)</name>
        <dbReference type="ChEBI" id="CHEBI:18420"/>
    </cofactor>
</comment>
<evidence type="ECO:0000313" key="11">
    <source>
        <dbReference type="EMBL" id="QFY60880.1"/>
    </source>
</evidence>
<comment type="similarity">
    <text evidence="9">Belongs to the MntA antitoxin family.</text>
</comment>
<evidence type="ECO:0000256" key="2">
    <source>
        <dbReference type="ARBA" id="ARBA00022649"/>
    </source>
</evidence>
<evidence type="ECO:0000256" key="8">
    <source>
        <dbReference type="ARBA" id="ARBA00022842"/>
    </source>
</evidence>
<feature type="domain" description="Polymerase nucleotidyl transferase" evidence="10">
    <location>
        <begin position="15"/>
        <end position="89"/>
    </location>
</feature>
<evidence type="ECO:0000256" key="3">
    <source>
        <dbReference type="ARBA" id="ARBA00022679"/>
    </source>
</evidence>
<dbReference type="Pfam" id="PF01909">
    <property type="entry name" value="NTP_transf_2"/>
    <property type="match status" value="1"/>
</dbReference>
<keyword evidence="2" id="KW-1277">Toxin-antitoxin system</keyword>
<dbReference type="OrthoDB" id="9809323at2"/>
<dbReference type="KEGG" id="rgr:FZ934_10900"/>
<gene>
    <name evidence="11" type="ORF">FZ934_10900</name>
</gene>
<keyword evidence="12" id="KW-1185">Reference proteome</keyword>
<evidence type="ECO:0000256" key="6">
    <source>
        <dbReference type="ARBA" id="ARBA00022741"/>
    </source>
</evidence>
<organism evidence="11 12">
    <name type="scientific">Rhizobium grahamii</name>
    <dbReference type="NCBI Taxonomy" id="1120045"/>
    <lineage>
        <taxon>Bacteria</taxon>
        <taxon>Pseudomonadati</taxon>
        <taxon>Pseudomonadota</taxon>
        <taxon>Alphaproteobacteria</taxon>
        <taxon>Hyphomicrobiales</taxon>
        <taxon>Rhizobiaceae</taxon>
        <taxon>Rhizobium/Agrobacterium group</taxon>
        <taxon>Rhizobium</taxon>
    </lineage>
</organism>
<keyword evidence="5" id="KW-0479">Metal-binding</keyword>
<dbReference type="PANTHER" id="PTHR33571:SF12">
    <property type="entry name" value="BSL3053 PROTEIN"/>
    <property type="match status" value="1"/>
</dbReference>
<keyword evidence="6" id="KW-0547">Nucleotide-binding</keyword>
<sequence length="96" mass="10503">MKPSEVLEKNRQAIREATKRFNAANPRVFGSVARGEDRADSDLDILVDTLPGTSLFDLGGLLEELKDILGVKVDLVTSGGLPEKIRERVLAEATRI</sequence>
<dbReference type="Proteomes" id="UP000326881">
    <property type="component" value="Chromosome"/>
</dbReference>
<protein>
    <submittedName>
        <fullName evidence="11">Nucleotidyltransferase family protein</fullName>
    </submittedName>
</protein>
<dbReference type="Gene3D" id="3.30.460.10">
    <property type="entry name" value="Beta Polymerase, domain 2"/>
    <property type="match status" value="1"/>
</dbReference>
<reference evidence="11 12" key="1">
    <citation type="submission" date="2019-08" db="EMBL/GenBank/DDBJ databases">
        <title>Prosopis cineraria nodule microbiome.</title>
        <authorList>
            <person name="Ali R."/>
            <person name="Chaluvadi S.R."/>
            <person name="Wang X."/>
        </authorList>
    </citation>
    <scope>NUCLEOTIDE SEQUENCE [LARGE SCALE GENOMIC DNA]</scope>
    <source>
        <strain evidence="11 12">BG7</strain>
    </source>
</reference>
<evidence type="ECO:0000313" key="12">
    <source>
        <dbReference type="Proteomes" id="UP000326881"/>
    </source>
</evidence>
<dbReference type="InterPro" id="IPR002934">
    <property type="entry name" value="Polymerase_NTP_transf_dom"/>
</dbReference>
<dbReference type="InterPro" id="IPR052038">
    <property type="entry name" value="Type-VII_TA_antitoxin"/>
</dbReference>
<accession>A0A5Q0CA49</accession>
<evidence type="ECO:0000259" key="10">
    <source>
        <dbReference type="Pfam" id="PF01909"/>
    </source>
</evidence>
<keyword evidence="4" id="KW-0548">Nucleotidyltransferase</keyword>
<dbReference type="AlphaFoldDB" id="A0A5Q0CA49"/>
<dbReference type="EMBL" id="CP043498">
    <property type="protein sequence ID" value="QFY60880.1"/>
    <property type="molecule type" value="Genomic_DNA"/>
</dbReference>
<evidence type="ECO:0000256" key="1">
    <source>
        <dbReference type="ARBA" id="ARBA00001946"/>
    </source>
</evidence>
<keyword evidence="3 11" id="KW-0808">Transferase</keyword>
<dbReference type="PANTHER" id="PTHR33571">
    <property type="entry name" value="SSL8005 PROTEIN"/>
    <property type="match status" value="1"/>
</dbReference>
<dbReference type="InterPro" id="IPR043519">
    <property type="entry name" value="NT_sf"/>
</dbReference>
<dbReference type="GO" id="GO:0046872">
    <property type="term" value="F:metal ion binding"/>
    <property type="evidence" value="ECO:0007669"/>
    <property type="project" value="UniProtKB-KW"/>
</dbReference>
<keyword evidence="8" id="KW-0460">Magnesium</keyword>
<keyword evidence="7" id="KW-0067">ATP-binding</keyword>
<proteinExistence type="inferred from homology"/>